<reference evidence="1 2" key="1">
    <citation type="journal article" date="2014" name="Science">
        <title>Plant genetics. Early allopolyploid evolution in the post-Neolithic Brassica napus oilseed genome.</title>
        <authorList>
            <person name="Chalhoub B."/>
            <person name="Denoeud F."/>
            <person name="Liu S."/>
            <person name="Parkin I.A."/>
            <person name="Tang H."/>
            <person name="Wang X."/>
            <person name="Chiquet J."/>
            <person name="Belcram H."/>
            <person name="Tong C."/>
            <person name="Samans B."/>
            <person name="Correa M."/>
            <person name="Da Silva C."/>
            <person name="Just J."/>
            <person name="Falentin C."/>
            <person name="Koh C.S."/>
            <person name="Le Clainche I."/>
            <person name="Bernard M."/>
            <person name="Bento P."/>
            <person name="Noel B."/>
            <person name="Labadie K."/>
            <person name="Alberti A."/>
            <person name="Charles M."/>
            <person name="Arnaud D."/>
            <person name="Guo H."/>
            <person name="Daviaud C."/>
            <person name="Alamery S."/>
            <person name="Jabbari K."/>
            <person name="Zhao M."/>
            <person name="Edger P.P."/>
            <person name="Chelaifa H."/>
            <person name="Tack D."/>
            <person name="Lassalle G."/>
            <person name="Mestiri I."/>
            <person name="Schnel N."/>
            <person name="Le Paslier M.C."/>
            <person name="Fan G."/>
            <person name="Renault V."/>
            <person name="Bayer P.E."/>
            <person name="Golicz A.A."/>
            <person name="Manoli S."/>
            <person name="Lee T.H."/>
            <person name="Thi V.H."/>
            <person name="Chalabi S."/>
            <person name="Hu Q."/>
            <person name="Fan C."/>
            <person name="Tollenaere R."/>
            <person name="Lu Y."/>
            <person name="Battail C."/>
            <person name="Shen J."/>
            <person name="Sidebottom C.H."/>
            <person name="Wang X."/>
            <person name="Canaguier A."/>
            <person name="Chauveau A."/>
            <person name="Berard A."/>
            <person name="Deniot G."/>
            <person name="Guan M."/>
            <person name="Liu Z."/>
            <person name="Sun F."/>
            <person name="Lim Y.P."/>
            <person name="Lyons E."/>
            <person name="Town C.D."/>
            <person name="Bancroft I."/>
            <person name="Wang X."/>
            <person name="Meng J."/>
            <person name="Ma J."/>
            <person name="Pires J.C."/>
            <person name="King G.J."/>
            <person name="Brunel D."/>
            <person name="Delourme R."/>
            <person name="Renard M."/>
            <person name="Aury J.M."/>
            <person name="Adams K.L."/>
            <person name="Batley J."/>
            <person name="Snowdon R.J."/>
            <person name="Tost J."/>
            <person name="Edwards D."/>
            <person name="Zhou Y."/>
            <person name="Hua W."/>
            <person name="Sharpe A.G."/>
            <person name="Paterson A.H."/>
            <person name="Guan C."/>
            <person name="Wincker P."/>
        </authorList>
    </citation>
    <scope>NUCLEOTIDE SEQUENCE [LARGE SCALE GENOMIC DNA]</scope>
    <source>
        <strain evidence="2">cv. Darmor-bzh</strain>
    </source>
</reference>
<dbReference type="Proteomes" id="UP000028999">
    <property type="component" value="Unassembled WGS sequence"/>
</dbReference>
<gene>
    <name evidence="1" type="primary">BnaA05g10060D</name>
    <name evidence="1" type="ORF">GSBRNA2T00095246001</name>
</gene>
<sequence>MNTTEKENMRVAFLFLEPGNFKS</sequence>
<proteinExistence type="predicted"/>
<keyword evidence="2" id="KW-1185">Reference proteome</keyword>
<protein>
    <submittedName>
        <fullName evidence="1">BnaA05g10060D protein</fullName>
    </submittedName>
</protein>
<dbReference type="Gramene" id="CDY17182">
    <property type="protein sequence ID" value="CDY17182"/>
    <property type="gene ID" value="GSBRNA2T00095246001"/>
</dbReference>
<accession>A0A078FWR4</accession>
<organism evidence="1 2">
    <name type="scientific">Brassica napus</name>
    <name type="common">Rape</name>
    <dbReference type="NCBI Taxonomy" id="3708"/>
    <lineage>
        <taxon>Eukaryota</taxon>
        <taxon>Viridiplantae</taxon>
        <taxon>Streptophyta</taxon>
        <taxon>Embryophyta</taxon>
        <taxon>Tracheophyta</taxon>
        <taxon>Spermatophyta</taxon>
        <taxon>Magnoliopsida</taxon>
        <taxon>eudicotyledons</taxon>
        <taxon>Gunneridae</taxon>
        <taxon>Pentapetalae</taxon>
        <taxon>rosids</taxon>
        <taxon>malvids</taxon>
        <taxon>Brassicales</taxon>
        <taxon>Brassicaceae</taxon>
        <taxon>Brassiceae</taxon>
        <taxon>Brassica</taxon>
    </lineage>
</organism>
<name>A0A078FWR4_BRANA</name>
<dbReference type="EMBL" id="LK032071">
    <property type="protein sequence ID" value="CDY17182.1"/>
    <property type="molecule type" value="Genomic_DNA"/>
</dbReference>
<evidence type="ECO:0000313" key="1">
    <source>
        <dbReference type="EMBL" id="CDY17182.1"/>
    </source>
</evidence>
<dbReference type="AlphaFoldDB" id="A0A078FWR4"/>
<dbReference type="PaxDb" id="3708-A0A078FWR4"/>
<evidence type="ECO:0000313" key="2">
    <source>
        <dbReference type="Proteomes" id="UP000028999"/>
    </source>
</evidence>